<evidence type="ECO:0000256" key="1">
    <source>
        <dbReference type="SAM" id="MobiDB-lite"/>
    </source>
</evidence>
<sequence>MNTSIGPVTSSSRTPGKTSTLTRSGFLPDGLSFIVRLPDGLGPTSEDTIIRPAMLCRALADCRPRPCGMLLPSVVWNEASGFGASPVFSGRLPSRHGHRCGHITLGQGHRGIRQRAYAVLDVLV</sequence>
<proteinExistence type="predicted"/>
<feature type="region of interest" description="Disordered" evidence="1">
    <location>
        <begin position="1"/>
        <end position="23"/>
    </location>
</feature>
<name>A0ABP6M2Q4_9ACTN</name>
<reference evidence="3" key="1">
    <citation type="journal article" date="2019" name="Int. J. Syst. Evol. Microbiol.">
        <title>The Global Catalogue of Microorganisms (GCM) 10K type strain sequencing project: providing services to taxonomists for standard genome sequencing and annotation.</title>
        <authorList>
            <consortium name="The Broad Institute Genomics Platform"/>
            <consortium name="The Broad Institute Genome Sequencing Center for Infectious Disease"/>
            <person name="Wu L."/>
            <person name="Ma J."/>
        </authorList>
    </citation>
    <scope>NUCLEOTIDE SEQUENCE [LARGE SCALE GENOMIC DNA]</scope>
    <source>
        <strain evidence="3">JCM 9091</strain>
    </source>
</reference>
<keyword evidence="3" id="KW-1185">Reference proteome</keyword>
<accession>A0ABP6M2Q4</accession>
<dbReference type="Proteomes" id="UP001501532">
    <property type="component" value="Unassembled WGS sequence"/>
</dbReference>
<evidence type="ECO:0000313" key="2">
    <source>
        <dbReference type="EMBL" id="GAA3073694.1"/>
    </source>
</evidence>
<organism evidence="2 3">
    <name type="scientific">Streptomyces glomeratus</name>
    <dbReference type="NCBI Taxonomy" id="284452"/>
    <lineage>
        <taxon>Bacteria</taxon>
        <taxon>Bacillati</taxon>
        <taxon>Actinomycetota</taxon>
        <taxon>Actinomycetes</taxon>
        <taxon>Kitasatosporales</taxon>
        <taxon>Streptomycetaceae</taxon>
        <taxon>Streptomyces</taxon>
    </lineage>
</organism>
<protein>
    <submittedName>
        <fullName evidence="2">Uncharacterized protein</fullName>
    </submittedName>
</protein>
<gene>
    <name evidence="2" type="ORF">GCM10010448_65460</name>
</gene>
<evidence type="ECO:0000313" key="3">
    <source>
        <dbReference type="Proteomes" id="UP001501532"/>
    </source>
</evidence>
<dbReference type="EMBL" id="BAAAUF010000076">
    <property type="protein sequence ID" value="GAA3073694.1"/>
    <property type="molecule type" value="Genomic_DNA"/>
</dbReference>
<comment type="caution">
    <text evidence="2">The sequence shown here is derived from an EMBL/GenBank/DDBJ whole genome shotgun (WGS) entry which is preliminary data.</text>
</comment>